<dbReference type="SUPFAM" id="SSF53697">
    <property type="entry name" value="SIS domain"/>
    <property type="match status" value="1"/>
</dbReference>
<dbReference type="InterPro" id="IPR047640">
    <property type="entry name" value="RpiR-like"/>
</dbReference>
<dbReference type="InterPro" id="IPR046348">
    <property type="entry name" value="SIS_dom_sf"/>
</dbReference>
<evidence type="ECO:0000313" key="6">
    <source>
        <dbReference type="EMBL" id="MBS4192462.1"/>
    </source>
</evidence>
<evidence type="ECO:0000256" key="2">
    <source>
        <dbReference type="ARBA" id="ARBA00023125"/>
    </source>
</evidence>
<dbReference type="Pfam" id="PF01418">
    <property type="entry name" value="HTH_6"/>
    <property type="match status" value="1"/>
</dbReference>
<dbReference type="Gene3D" id="1.10.10.10">
    <property type="entry name" value="Winged helix-like DNA-binding domain superfamily/Winged helix DNA-binding domain"/>
    <property type="match status" value="1"/>
</dbReference>
<evidence type="ECO:0000259" key="4">
    <source>
        <dbReference type="PROSITE" id="PS51071"/>
    </source>
</evidence>
<feature type="domain" description="SIS" evidence="5">
    <location>
        <begin position="125"/>
        <end position="266"/>
    </location>
</feature>
<sequence>MSFMTGGLVMLTEMLHKLPPSESKIAKYILQNPRESLSLTASELGKQSKTSSAAVIRLCKSLDLKSFQDLKLRIAGDLQKKDEQGFRDIEPNESTVSIIEKMTNNSIQTIRETAELLSLEELSKAVSVIQKANTIHFFGVGASNIIAQDAQQKFLRINKSANAFSDLHMAATVIANANENDVVVGISFSGQTIEVAKLLDLANHKGAMTISLTKYGASLVSDQADIRLYTSATREPAFRSGATSSRIAQLHMIDILFMCVASQQFEETVKHLDETRQAIDFLRENIKSRQK</sequence>
<dbReference type="Proteomes" id="UP000681027">
    <property type="component" value="Unassembled WGS sequence"/>
</dbReference>
<dbReference type="CDD" id="cd05013">
    <property type="entry name" value="SIS_RpiR"/>
    <property type="match status" value="1"/>
</dbReference>
<dbReference type="EMBL" id="JAGYPM010000004">
    <property type="protein sequence ID" value="MBS4192462.1"/>
    <property type="molecule type" value="Genomic_DNA"/>
</dbReference>
<dbReference type="PROSITE" id="PS51071">
    <property type="entry name" value="HTH_RPIR"/>
    <property type="match status" value="1"/>
</dbReference>
<proteinExistence type="predicted"/>
<dbReference type="InterPro" id="IPR036388">
    <property type="entry name" value="WH-like_DNA-bd_sf"/>
</dbReference>
<evidence type="ECO:0000256" key="3">
    <source>
        <dbReference type="ARBA" id="ARBA00023163"/>
    </source>
</evidence>
<dbReference type="PROSITE" id="PS51464">
    <property type="entry name" value="SIS"/>
    <property type="match status" value="1"/>
</dbReference>
<dbReference type="Gene3D" id="3.40.50.10490">
    <property type="entry name" value="Glucose-6-phosphate isomerase like protein, domain 1"/>
    <property type="match status" value="1"/>
</dbReference>
<protein>
    <submittedName>
        <fullName evidence="6">MurR/RpiR family transcriptional regulator</fullName>
    </submittedName>
</protein>
<organism evidence="6 7">
    <name type="scientific">Cytobacillus citreus</name>
    <dbReference type="NCBI Taxonomy" id="2833586"/>
    <lineage>
        <taxon>Bacteria</taxon>
        <taxon>Bacillati</taxon>
        <taxon>Bacillota</taxon>
        <taxon>Bacilli</taxon>
        <taxon>Bacillales</taxon>
        <taxon>Bacillaceae</taxon>
        <taxon>Cytobacillus</taxon>
    </lineage>
</organism>
<keyword evidence="1" id="KW-0805">Transcription regulation</keyword>
<dbReference type="PANTHER" id="PTHR30514:SF10">
    <property type="entry name" value="MURR_RPIR FAMILY TRANSCRIPTIONAL REGULATOR"/>
    <property type="match status" value="1"/>
</dbReference>
<evidence type="ECO:0000256" key="1">
    <source>
        <dbReference type="ARBA" id="ARBA00023015"/>
    </source>
</evidence>
<dbReference type="InterPro" id="IPR000281">
    <property type="entry name" value="HTH_RpiR"/>
</dbReference>
<dbReference type="PANTHER" id="PTHR30514">
    <property type="entry name" value="GLUCOKINASE"/>
    <property type="match status" value="1"/>
</dbReference>
<gene>
    <name evidence="6" type="ORF">KHA94_20100</name>
</gene>
<dbReference type="InterPro" id="IPR009057">
    <property type="entry name" value="Homeodomain-like_sf"/>
</dbReference>
<dbReference type="SUPFAM" id="SSF46689">
    <property type="entry name" value="Homeodomain-like"/>
    <property type="match status" value="1"/>
</dbReference>
<feature type="domain" description="HTH rpiR-type" evidence="4">
    <location>
        <begin position="5"/>
        <end position="81"/>
    </location>
</feature>
<accession>A0ABS5NX91</accession>
<keyword evidence="2" id="KW-0238">DNA-binding</keyword>
<dbReference type="Pfam" id="PF01380">
    <property type="entry name" value="SIS"/>
    <property type="match status" value="1"/>
</dbReference>
<evidence type="ECO:0000313" key="7">
    <source>
        <dbReference type="Proteomes" id="UP000681027"/>
    </source>
</evidence>
<keyword evidence="7" id="KW-1185">Reference proteome</keyword>
<dbReference type="InterPro" id="IPR035472">
    <property type="entry name" value="RpiR-like_SIS"/>
</dbReference>
<reference evidence="6 7" key="1">
    <citation type="submission" date="2021-05" db="EMBL/GenBank/DDBJ databases">
        <title>Novel Bacillus species.</title>
        <authorList>
            <person name="Liu G."/>
        </authorList>
    </citation>
    <scope>NUCLEOTIDE SEQUENCE [LARGE SCALE GENOMIC DNA]</scope>
    <source>
        <strain evidence="6 7">FJAT-49705</strain>
    </source>
</reference>
<dbReference type="InterPro" id="IPR001347">
    <property type="entry name" value="SIS_dom"/>
</dbReference>
<keyword evidence="3" id="KW-0804">Transcription</keyword>
<name>A0ABS5NX91_9BACI</name>
<evidence type="ECO:0000259" key="5">
    <source>
        <dbReference type="PROSITE" id="PS51464"/>
    </source>
</evidence>
<comment type="caution">
    <text evidence="6">The sequence shown here is derived from an EMBL/GenBank/DDBJ whole genome shotgun (WGS) entry which is preliminary data.</text>
</comment>